<sequence>MITIKTGELLAAYCTRNRIYKSALARKTGIDYQSLIKYFKSKTLRVDILLKLSEGLEHNFLMDIAAQLPKNYTTDAAIDQTAADKIEALERKIELLEAEKQLLLQVIGAKG</sequence>
<evidence type="ECO:0000313" key="2">
    <source>
        <dbReference type="EMBL" id="REG88372.1"/>
    </source>
</evidence>
<gene>
    <name evidence="2" type="ORF">C8P67_1453</name>
</gene>
<dbReference type="AlphaFoldDB" id="A0A3E0DUT8"/>
<keyword evidence="1" id="KW-0175">Coiled coil</keyword>
<comment type="caution">
    <text evidence="2">The sequence shown here is derived from an EMBL/GenBank/DDBJ whole genome shotgun (WGS) entry which is preliminary data.</text>
</comment>
<proteinExistence type="predicted"/>
<dbReference type="OrthoDB" id="1367154at2"/>
<accession>A0A3E0DUT8</accession>
<reference evidence="2 3" key="1">
    <citation type="submission" date="2018-08" db="EMBL/GenBank/DDBJ databases">
        <title>Genomic Encyclopedia of Archaeal and Bacterial Type Strains, Phase II (KMG-II): from individual species to whole genera.</title>
        <authorList>
            <person name="Goeker M."/>
        </authorList>
    </citation>
    <scope>NUCLEOTIDE SEQUENCE [LARGE SCALE GENOMIC DNA]</scope>
    <source>
        <strain evidence="2 3">DSM 100880</strain>
    </source>
</reference>
<evidence type="ECO:0000313" key="3">
    <source>
        <dbReference type="Proteomes" id="UP000257136"/>
    </source>
</evidence>
<protein>
    <submittedName>
        <fullName evidence="2">Uncharacterized protein</fullName>
    </submittedName>
</protein>
<feature type="coiled-coil region" evidence="1">
    <location>
        <begin position="79"/>
        <end position="106"/>
    </location>
</feature>
<dbReference type="RefSeq" id="WP_115815326.1">
    <property type="nucleotide sequence ID" value="NZ_QUNI01000045.1"/>
</dbReference>
<dbReference type="EMBL" id="QUNI01000045">
    <property type="protein sequence ID" value="REG88372.1"/>
    <property type="molecule type" value="Genomic_DNA"/>
</dbReference>
<keyword evidence="3" id="KW-1185">Reference proteome</keyword>
<evidence type="ECO:0000256" key="1">
    <source>
        <dbReference type="SAM" id="Coils"/>
    </source>
</evidence>
<name>A0A3E0DUT8_9FLAO</name>
<organism evidence="2 3">
    <name type="scientific">Flavobacterium aquicola</name>
    <dbReference type="NCBI Taxonomy" id="1682742"/>
    <lineage>
        <taxon>Bacteria</taxon>
        <taxon>Pseudomonadati</taxon>
        <taxon>Bacteroidota</taxon>
        <taxon>Flavobacteriia</taxon>
        <taxon>Flavobacteriales</taxon>
        <taxon>Flavobacteriaceae</taxon>
        <taxon>Flavobacterium</taxon>
    </lineage>
</organism>
<dbReference type="Proteomes" id="UP000257136">
    <property type="component" value="Unassembled WGS sequence"/>
</dbReference>